<dbReference type="PANTHER" id="PTHR46797:SF2">
    <property type="entry name" value="TRANSCRIPTIONAL REGULATOR"/>
    <property type="match status" value="1"/>
</dbReference>
<evidence type="ECO:0000313" key="3">
    <source>
        <dbReference type="EMBL" id="MST82362.1"/>
    </source>
</evidence>
<dbReference type="GO" id="GO:0003700">
    <property type="term" value="F:DNA-binding transcription factor activity"/>
    <property type="evidence" value="ECO:0007669"/>
    <property type="project" value="TreeGrafter"/>
</dbReference>
<evidence type="ECO:0000256" key="1">
    <source>
        <dbReference type="ARBA" id="ARBA00023125"/>
    </source>
</evidence>
<dbReference type="InterPro" id="IPR010982">
    <property type="entry name" value="Lambda_DNA-bd_dom_sf"/>
</dbReference>
<dbReference type="PANTHER" id="PTHR46797">
    <property type="entry name" value="HTH-TYPE TRANSCRIPTIONAL REGULATOR"/>
    <property type="match status" value="1"/>
</dbReference>
<dbReference type="EMBL" id="VUMV01000005">
    <property type="protein sequence ID" value="MST82362.1"/>
    <property type="molecule type" value="Genomic_DNA"/>
</dbReference>
<dbReference type="Gene3D" id="1.10.260.40">
    <property type="entry name" value="lambda repressor-like DNA-binding domains"/>
    <property type="match status" value="1"/>
</dbReference>
<dbReference type="CDD" id="cd00093">
    <property type="entry name" value="HTH_XRE"/>
    <property type="match status" value="1"/>
</dbReference>
<dbReference type="GO" id="GO:0005829">
    <property type="term" value="C:cytosol"/>
    <property type="evidence" value="ECO:0007669"/>
    <property type="project" value="TreeGrafter"/>
</dbReference>
<dbReference type="GO" id="GO:0003677">
    <property type="term" value="F:DNA binding"/>
    <property type="evidence" value="ECO:0007669"/>
    <property type="project" value="UniProtKB-KW"/>
</dbReference>
<name>A0A7X2P8U2_9FIRM</name>
<dbReference type="RefSeq" id="WP_154458263.1">
    <property type="nucleotide sequence ID" value="NZ_VUMV01000005.1"/>
</dbReference>
<comment type="caution">
    <text evidence="3">The sequence shown here is derived from an EMBL/GenBank/DDBJ whole genome shotgun (WGS) entry which is preliminary data.</text>
</comment>
<dbReference type="PROSITE" id="PS50943">
    <property type="entry name" value="HTH_CROC1"/>
    <property type="match status" value="1"/>
</dbReference>
<dbReference type="SMART" id="SM00530">
    <property type="entry name" value="HTH_XRE"/>
    <property type="match status" value="1"/>
</dbReference>
<organism evidence="3 4">
    <name type="scientific">Bilifractor porci</name>
    <dbReference type="NCBI Taxonomy" id="2606636"/>
    <lineage>
        <taxon>Bacteria</taxon>
        <taxon>Bacillati</taxon>
        <taxon>Bacillota</taxon>
        <taxon>Clostridia</taxon>
        <taxon>Lachnospirales</taxon>
        <taxon>Lachnospiraceae</taxon>
        <taxon>Bilifractor</taxon>
    </lineage>
</organism>
<gene>
    <name evidence="3" type="ORF">FYJ60_08555</name>
</gene>
<dbReference type="Pfam" id="PF12844">
    <property type="entry name" value="HTH_19"/>
    <property type="match status" value="1"/>
</dbReference>
<keyword evidence="1" id="KW-0238">DNA-binding</keyword>
<dbReference type="Proteomes" id="UP000466864">
    <property type="component" value="Unassembled WGS sequence"/>
</dbReference>
<sequence>MDENFIRTRISELRIKKNVSEYKMSLDLGHSKSYIQSISSGKALPSLSEFLYICDYLGVTPKEFFDTSPSDPLIISELYSLSQNMEKEDLEALVTVARRLQRRQKTH</sequence>
<evidence type="ECO:0000313" key="4">
    <source>
        <dbReference type="Proteomes" id="UP000466864"/>
    </source>
</evidence>
<feature type="domain" description="HTH cro/C1-type" evidence="2">
    <location>
        <begin position="10"/>
        <end position="64"/>
    </location>
</feature>
<dbReference type="SUPFAM" id="SSF47413">
    <property type="entry name" value="lambda repressor-like DNA-binding domains"/>
    <property type="match status" value="1"/>
</dbReference>
<evidence type="ECO:0000259" key="2">
    <source>
        <dbReference type="PROSITE" id="PS50943"/>
    </source>
</evidence>
<protein>
    <submittedName>
        <fullName evidence="3">Helix-turn-helix transcriptional regulator</fullName>
    </submittedName>
</protein>
<proteinExistence type="predicted"/>
<accession>A0A7X2P8U2</accession>
<keyword evidence="4" id="KW-1185">Reference proteome</keyword>
<reference evidence="3 4" key="1">
    <citation type="submission" date="2019-08" db="EMBL/GenBank/DDBJ databases">
        <title>In-depth cultivation of the pig gut microbiome towards novel bacterial diversity and tailored functional studies.</title>
        <authorList>
            <person name="Wylensek D."/>
            <person name="Hitch T.C.A."/>
            <person name="Clavel T."/>
        </authorList>
    </citation>
    <scope>NUCLEOTIDE SEQUENCE [LARGE SCALE GENOMIC DNA]</scope>
    <source>
        <strain evidence="3 4">Oil+RF-744-WCA-WT-13</strain>
    </source>
</reference>
<dbReference type="InterPro" id="IPR050807">
    <property type="entry name" value="TransReg_Diox_bact_type"/>
</dbReference>
<dbReference type="AlphaFoldDB" id="A0A7X2P8U2"/>
<dbReference type="InterPro" id="IPR001387">
    <property type="entry name" value="Cro/C1-type_HTH"/>
</dbReference>